<protein>
    <recommendedName>
        <fullName evidence="4">Inner centromere protein ARK-binding domain-containing protein</fullName>
    </recommendedName>
</protein>
<sequence>MLENDPGSLHLHENALDDDCAQGLHSHLGTIRCSLARSAADLDKFLPKYKDDGDACKNNIVSSGTTISHNDFSIGGATNASVSAEISHNDSIFDCAKDAFTTAESESSQMQASLAKRSLQCVMSCGSSHGVWCSVAPNVSNVRSSKRAGVLHNAENSIATNESLQIVADRQNNSPTCSYEELRSSIGGEKFSLLEAHFQRTVSHLDKSSASGIQVNLNSSCENVVMNEQSVEELYGSSSSMSTSCENVAMNEQSIEELYGSLAGCSDFQADGERHGIRQFQENLSIECSIGGEKPAGIDDHSEFDETMQEWQRFSIPVPSIRPTTNRAFHGLCEAKKLISLSCSLSAKYKIKPLDGVYQSLPSKFEKLMNQSLYRSIKTSLLDTSYHSKTLGDVGQCSLDFDGAFMMSNCGSSNAYDVQEDSDVPLTLSVEKYNLEKQSGRTGSSSDYLGSMPELACFRIDEGSTNLGENENQVKLSGCISKNYSRQGLAAKKSPEHATNKYQRKGTNSLGLTAGKSYTRKPDWHGHIRVNQDINIPKENRALSIRKVAQVTHSLVDRLGKTEMSSSKSERSRSTANLEKGCRPKNLVYNVRSFIPLVKQKQQPLTSCGMSNMFAAVFIKRYVRVKALEAAEATKHREEKKQIEREKHKAAVELERKRLKQENECRQKLVEQQKKKDIITRKRQRENDGKRGNDRKAPRHQKKLVERMHNTNAGKDACPNDTDGKGLVENLVRGMKHQLLSAEKMESVHRPIASESNNLLAMCADWKSEDSGLEFQESLSDDVDKVTPISLLHIGLNCQQLIGPLLFSLIARTLHGYGSRSMLPNIHYVNLSQSYEMSPYEDSDEQISDNLEHEREIRRKHKLTPSWVQQSVLIYINGQFSFQRVHYQACMGSSALVEIFAS</sequence>
<evidence type="ECO:0000313" key="3">
    <source>
        <dbReference type="Proteomes" id="UP000636709"/>
    </source>
</evidence>
<dbReference type="AlphaFoldDB" id="A0A835BDX4"/>
<dbReference type="InterPro" id="IPR050875">
    <property type="entry name" value="Troponin_I"/>
</dbReference>
<dbReference type="OrthoDB" id="681218at2759"/>
<feature type="compositionally biased region" description="Basic and acidic residues" evidence="1">
    <location>
        <begin position="666"/>
        <end position="696"/>
    </location>
</feature>
<dbReference type="EMBL" id="JACEFO010002079">
    <property type="protein sequence ID" value="KAF8686088.1"/>
    <property type="molecule type" value="Genomic_DNA"/>
</dbReference>
<comment type="caution">
    <text evidence="2">The sequence shown here is derived from an EMBL/GenBank/DDBJ whole genome shotgun (WGS) entry which is preliminary data.</text>
</comment>
<evidence type="ECO:0000256" key="1">
    <source>
        <dbReference type="SAM" id="MobiDB-lite"/>
    </source>
</evidence>
<name>A0A835BDX4_9POAL</name>
<evidence type="ECO:0008006" key="4">
    <source>
        <dbReference type="Google" id="ProtNLM"/>
    </source>
</evidence>
<reference evidence="2" key="1">
    <citation type="submission" date="2020-07" db="EMBL/GenBank/DDBJ databases">
        <title>Genome sequence and genetic diversity analysis of an under-domesticated orphan crop, white fonio (Digitaria exilis).</title>
        <authorList>
            <person name="Bennetzen J.L."/>
            <person name="Chen S."/>
            <person name="Ma X."/>
            <person name="Wang X."/>
            <person name="Yssel A.E.J."/>
            <person name="Chaluvadi S.R."/>
            <person name="Johnson M."/>
            <person name="Gangashetty P."/>
            <person name="Hamidou F."/>
            <person name="Sanogo M.D."/>
            <person name="Zwaenepoel A."/>
            <person name="Wallace J."/>
            <person name="Van De Peer Y."/>
            <person name="Van Deynze A."/>
        </authorList>
    </citation>
    <scope>NUCLEOTIDE SEQUENCE</scope>
    <source>
        <tissue evidence="2">Leaves</tissue>
    </source>
</reference>
<dbReference type="Proteomes" id="UP000636709">
    <property type="component" value="Unassembled WGS sequence"/>
</dbReference>
<accession>A0A835BDX4</accession>
<dbReference type="PANTHER" id="PTHR13738">
    <property type="entry name" value="TROPONIN I"/>
    <property type="match status" value="1"/>
</dbReference>
<feature type="region of interest" description="Disordered" evidence="1">
    <location>
        <begin position="559"/>
        <end position="579"/>
    </location>
</feature>
<evidence type="ECO:0000313" key="2">
    <source>
        <dbReference type="EMBL" id="KAF8686088.1"/>
    </source>
</evidence>
<keyword evidence="3" id="KW-1185">Reference proteome</keyword>
<gene>
    <name evidence="2" type="ORF">HU200_043694</name>
</gene>
<organism evidence="2 3">
    <name type="scientific">Digitaria exilis</name>
    <dbReference type="NCBI Taxonomy" id="1010633"/>
    <lineage>
        <taxon>Eukaryota</taxon>
        <taxon>Viridiplantae</taxon>
        <taxon>Streptophyta</taxon>
        <taxon>Embryophyta</taxon>
        <taxon>Tracheophyta</taxon>
        <taxon>Spermatophyta</taxon>
        <taxon>Magnoliopsida</taxon>
        <taxon>Liliopsida</taxon>
        <taxon>Poales</taxon>
        <taxon>Poaceae</taxon>
        <taxon>PACMAD clade</taxon>
        <taxon>Panicoideae</taxon>
        <taxon>Panicodae</taxon>
        <taxon>Paniceae</taxon>
        <taxon>Anthephorinae</taxon>
        <taxon>Digitaria</taxon>
    </lineage>
</organism>
<dbReference type="CDD" id="cd22249">
    <property type="entry name" value="UDM1_RNF168_RNF169-like"/>
    <property type="match status" value="1"/>
</dbReference>
<dbReference type="PANTHER" id="PTHR13738:SF1">
    <property type="entry name" value="TROPONIN I"/>
    <property type="match status" value="1"/>
</dbReference>
<proteinExistence type="predicted"/>
<feature type="region of interest" description="Disordered" evidence="1">
    <location>
        <begin position="666"/>
        <end position="702"/>
    </location>
</feature>